<evidence type="ECO:0000259" key="7">
    <source>
        <dbReference type="Pfam" id="PF00107"/>
    </source>
</evidence>
<keyword evidence="5" id="KW-0560">Oxidoreductase</keyword>
<evidence type="ECO:0000256" key="4">
    <source>
        <dbReference type="ARBA" id="ARBA00022833"/>
    </source>
</evidence>
<dbReference type="Gene3D" id="3.90.180.10">
    <property type="entry name" value="Medium-chain alcohol dehydrogenases, catalytic domain"/>
    <property type="match status" value="2"/>
</dbReference>
<dbReference type="AlphaFoldDB" id="A0A6B0YTF9"/>
<evidence type="ECO:0000313" key="9">
    <source>
        <dbReference type="EMBL" id="MXY93309.1"/>
    </source>
</evidence>
<name>A0A6B0YTF9_9CHLR</name>
<comment type="cofactor">
    <cofactor evidence="1">
        <name>Zn(2+)</name>
        <dbReference type="ChEBI" id="CHEBI:29105"/>
    </cofactor>
</comment>
<dbReference type="InterPro" id="IPR013154">
    <property type="entry name" value="ADH-like_N"/>
</dbReference>
<dbReference type="Pfam" id="PF08240">
    <property type="entry name" value="ADH_N"/>
    <property type="match status" value="1"/>
</dbReference>
<dbReference type="InterPro" id="IPR013149">
    <property type="entry name" value="ADH-like_C"/>
</dbReference>
<dbReference type="SUPFAM" id="SSF51735">
    <property type="entry name" value="NAD(P)-binding Rossmann-fold domains"/>
    <property type="match status" value="1"/>
</dbReference>
<feature type="domain" description="Alcohol dehydrogenase-like N-terminal" evidence="8">
    <location>
        <begin position="51"/>
        <end position="131"/>
    </location>
</feature>
<reference evidence="9" key="1">
    <citation type="submission" date="2019-09" db="EMBL/GenBank/DDBJ databases">
        <title>Characterisation of the sponge microbiome using genome-centric metagenomics.</title>
        <authorList>
            <person name="Engelberts J.P."/>
            <person name="Robbins S.J."/>
            <person name="De Goeij J.M."/>
            <person name="Aranda M."/>
            <person name="Bell S.C."/>
            <person name="Webster N.S."/>
        </authorList>
    </citation>
    <scope>NUCLEOTIDE SEQUENCE</scope>
    <source>
        <strain evidence="9">SB0664_bin_27</strain>
    </source>
</reference>
<accession>A0A6B0YTF9</accession>
<proteinExistence type="inferred from homology"/>
<dbReference type="Gene3D" id="3.40.50.720">
    <property type="entry name" value="NAD(P)-binding Rossmann-like Domain"/>
    <property type="match status" value="1"/>
</dbReference>
<dbReference type="InterPro" id="IPR011032">
    <property type="entry name" value="GroES-like_sf"/>
</dbReference>
<gene>
    <name evidence="9" type="ORF">F4Y42_07665</name>
</gene>
<keyword evidence="3" id="KW-0479">Metal-binding</keyword>
<comment type="similarity">
    <text evidence="2">Belongs to the zinc-containing alcohol dehydrogenase family.</text>
</comment>
<comment type="caution">
    <text evidence="9">The sequence shown here is derived from an EMBL/GenBank/DDBJ whole genome shotgun (WGS) entry which is preliminary data.</text>
</comment>
<feature type="compositionally biased region" description="Basic and acidic residues" evidence="6">
    <location>
        <begin position="1"/>
        <end position="12"/>
    </location>
</feature>
<dbReference type="InterPro" id="IPR036291">
    <property type="entry name" value="NAD(P)-bd_dom_sf"/>
</dbReference>
<feature type="region of interest" description="Disordered" evidence="6">
    <location>
        <begin position="1"/>
        <end position="20"/>
    </location>
</feature>
<dbReference type="GO" id="GO:0016491">
    <property type="term" value="F:oxidoreductase activity"/>
    <property type="evidence" value="ECO:0007669"/>
    <property type="project" value="UniProtKB-KW"/>
</dbReference>
<protein>
    <submittedName>
        <fullName evidence="9">Zinc-binding dehydrogenase</fullName>
    </submittedName>
</protein>
<dbReference type="Pfam" id="PF00107">
    <property type="entry name" value="ADH_zinc_N"/>
    <property type="match status" value="1"/>
</dbReference>
<evidence type="ECO:0000256" key="2">
    <source>
        <dbReference type="ARBA" id="ARBA00008072"/>
    </source>
</evidence>
<dbReference type="EMBL" id="VXRG01000066">
    <property type="protein sequence ID" value="MXY93309.1"/>
    <property type="molecule type" value="Genomic_DNA"/>
</dbReference>
<dbReference type="PANTHER" id="PTHR43350:SF19">
    <property type="entry name" value="D-GULOSIDE 3-DEHYDROGENASE"/>
    <property type="match status" value="1"/>
</dbReference>
<keyword evidence="4" id="KW-0862">Zinc</keyword>
<dbReference type="PANTHER" id="PTHR43350">
    <property type="entry name" value="NAD-DEPENDENT ALCOHOL DEHYDROGENASE"/>
    <property type="match status" value="1"/>
</dbReference>
<evidence type="ECO:0000256" key="3">
    <source>
        <dbReference type="ARBA" id="ARBA00022723"/>
    </source>
</evidence>
<evidence type="ECO:0000259" key="8">
    <source>
        <dbReference type="Pfam" id="PF08240"/>
    </source>
</evidence>
<organism evidence="9">
    <name type="scientific">Caldilineaceae bacterium SB0664_bin_27</name>
    <dbReference type="NCBI Taxonomy" id="2605260"/>
    <lineage>
        <taxon>Bacteria</taxon>
        <taxon>Bacillati</taxon>
        <taxon>Chloroflexota</taxon>
        <taxon>Caldilineae</taxon>
        <taxon>Caldilineales</taxon>
        <taxon>Caldilineaceae</taxon>
    </lineage>
</organism>
<sequence length="360" mass="38682">MDGWHNKVRNEAKATGQQLKRKNRMRARRLVCKAIRQIEWESFEIPEAPAPHEVVVKAGCSLISAGTELAMYSGSHVGFSGPDPPQFPIEMGYALAGAVQAVGREVTEWAEGDRVVVYASHGDWALCDVRTTNMWRLPPDVTLEQGALAVMGGISAVGVRQGKVTLGETAIVLGLGLIGQFAAQLSRLSGARPVIGVDLLPNRVRIAGASGIHALNPNQSDVEQTVNDITGGQMAEVVIEATGNPHVVPQALDLAGDGGRVVLLGSPRGTAEIDLYRAVHHKGVSLIGAHARVSGHPYTTRDPWTRERNLDLVLQLFADGSLQSEGLISHRIQPDDVGETYKTLVERPNSFLGVLIEWSS</sequence>
<dbReference type="CDD" id="cd08255">
    <property type="entry name" value="2-desacetyl-2-hydroxyethyl_bacteriochlorophyllide_like"/>
    <property type="match status" value="1"/>
</dbReference>
<dbReference type="GO" id="GO:0046872">
    <property type="term" value="F:metal ion binding"/>
    <property type="evidence" value="ECO:0007669"/>
    <property type="project" value="UniProtKB-KW"/>
</dbReference>
<evidence type="ECO:0000256" key="1">
    <source>
        <dbReference type="ARBA" id="ARBA00001947"/>
    </source>
</evidence>
<feature type="domain" description="Alcohol dehydrogenase-like C-terminal" evidence="7">
    <location>
        <begin position="178"/>
        <end position="290"/>
    </location>
</feature>
<evidence type="ECO:0000256" key="6">
    <source>
        <dbReference type="SAM" id="MobiDB-lite"/>
    </source>
</evidence>
<dbReference type="SUPFAM" id="SSF50129">
    <property type="entry name" value="GroES-like"/>
    <property type="match status" value="1"/>
</dbReference>
<evidence type="ECO:0000256" key="5">
    <source>
        <dbReference type="ARBA" id="ARBA00023002"/>
    </source>
</evidence>